<feature type="domain" description="Class II aldolase/adducin N-terminal" evidence="1">
    <location>
        <begin position="31"/>
        <end position="212"/>
    </location>
</feature>
<dbReference type="GO" id="GO:0051015">
    <property type="term" value="F:actin filament binding"/>
    <property type="evidence" value="ECO:0007669"/>
    <property type="project" value="TreeGrafter"/>
</dbReference>
<reference evidence="2" key="1">
    <citation type="submission" date="2020-01" db="EMBL/GenBank/DDBJ databases">
        <title>Development of genomics and gene disruption for Polysphondylium violaceum indicates a role for the polyketide synthase stlB in stalk morphogenesis.</title>
        <authorList>
            <person name="Narita B."/>
            <person name="Kawabe Y."/>
            <person name="Kin K."/>
            <person name="Saito T."/>
            <person name="Gibbs R."/>
            <person name="Kuspa A."/>
            <person name="Muzny D."/>
            <person name="Queller D."/>
            <person name="Richards S."/>
            <person name="Strassman J."/>
            <person name="Sucgang R."/>
            <person name="Worley K."/>
            <person name="Schaap P."/>
        </authorList>
    </citation>
    <scope>NUCLEOTIDE SEQUENCE</scope>
    <source>
        <strain evidence="2">QSvi11</strain>
    </source>
</reference>
<dbReference type="PANTHER" id="PTHR10672">
    <property type="entry name" value="ADDUCIN"/>
    <property type="match status" value="1"/>
</dbReference>
<dbReference type="GO" id="GO:0005856">
    <property type="term" value="C:cytoskeleton"/>
    <property type="evidence" value="ECO:0007669"/>
    <property type="project" value="TreeGrafter"/>
</dbReference>
<dbReference type="Gene3D" id="3.40.225.10">
    <property type="entry name" value="Class II aldolase/adducin N-terminal domain"/>
    <property type="match status" value="1"/>
</dbReference>
<proteinExistence type="predicted"/>
<dbReference type="NCBIfam" id="NF005451">
    <property type="entry name" value="PRK07044.1"/>
    <property type="match status" value="1"/>
</dbReference>
<dbReference type="InterPro" id="IPR036409">
    <property type="entry name" value="Aldolase_II/adducin_N_sf"/>
</dbReference>
<dbReference type="AlphaFoldDB" id="A0A8J4USK8"/>
<dbReference type="PANTHER" id="PTHR10672:SF3">
    <property type="entry name" value="PROTEIN HU-LI TAI SHAO"/>
    <property type="match status" value="1"/>
</dbReference>
<accession>A0A8J4USK8</accession>
<name>A0A8J4USK8_9MYCE</name>
<gene>
    <name evidence="2" type="ORF">CYY_004943</name>
</gene>
<dbReference type="InterPro" id="IPR051017">
    <property type="entry name" value="Aldolase-II_Adducin_sf"/>
</dbReference>
<sequence length="269" mass="30045">MINSCSSDKELYEIYEKGHSKYSDQEYTIRCKLAAAYRLMAYFKWDELIYNHLTARIPGTEHILLNPFGMRFDEITASSLVCVDLDGKVVDPGNTTHGFNYTGYVIHGAIHKSRPDVLATVHTHSPPGVAVASYKDGLLLTNQTACTLGEVTYHDYEGISTDKDEQERIIKSLGDTSNVLILRNHGLLTCGDDVAAAFARIFTLTKACEIQVQTLSMVGGDQSKITPISQEIQDKVANTHKMFSRVGYGKKEFKAFYNLMLQLDPSFKN</sequence>
<evidence type="ECO:0000313" key="2">
    <source>
        <dbReference type="EMBL" id="KAF2073741.1"/>
    </source>
</evidence>
<dbReference type="SUPFAM" id="SSF53639">
    <property type="entry name" value="AraD/HMP-PK domain-like"/>
    <property type="match status" value="1"/>
</dbReference>
<dbReference type="OrthoDB" id="3238794at2759"/>
<evidence type="ECO:0000259" key="1">
    <source>
        <dbReference type="SMART" id="SM01007"/>
    </source>
</evidence>
<dbReference type="InterPro" id="IPR001303">
    <property type="entry name" value="Aldolase_II/adducin_N"/>
</dbReference>
<evidence type="ECO:0000313" key="3">
    <source>
        <dbReference type="Proteomes" id="UP000695562"/>
    </source>
</evidence>
<organism evidence="2 3">
    <name type="scientific">Polysphondylium violaceum</name>
    <dbReference type="NCBI Taxonomy" id="133409"/>
    <lineage>
        <taxon>Eukaryota</taxon>
        <taxon>Amoebozoa</taxon>
        <taxon>Evosea</taxon>
        <taxon>Eumycetozoa</taxon>
        <taxon>Dictyostelia</taxon>
        <taxon>Dictyosteliales</taxon>
        <taxon>Dictyosteliaceae</taxon>
        <taxon>Polysphondylium</taxon>
    </lineage>
</organism>
<dbReference type="Proteomes" id="UP000695562">
    <property type="component" value="Unassembled WGS sequence"/>
</dbReference>
<protein>
    <recommendedName>
        <fullName evidence="1">Class II aldolase/adducin N-terminal domain-containing protein</fullName>
    </recommendedName>
</protein>
<keyword evidence="3" id="KW-1185">Reference proteome</keyword>
<comment type="caution">
    <text evidence="2">The sequence shown here is derived from an EMBL/GenBank/DDBJ whole genome shotgun (WGS) entry which is preliminary data.</text>
</comment>
<dbReference type="SMART" id="SM01007">
    <property type="entry name" value="Aldolase_II"/>
    <property type="match status" value="1"/>
</dbReference>
<dbReference type="EMBL" id="AJWJ01000185">
    <property type="protein sequence ID" value="KAF2073741.1"/>
    <property type="molecule type" value="Genomic_DNA"/>
</dbReference>
<dbReference type="Pfam" id="PF00596">
    <property type="entry name" value="Aldolase_II"/>
    <property type="match status" value="1"/>
</dbReference>